<comment type="caution">
    <text evidence="1">The sequence shown here is derived from an EMBL/GenBank/DDBJ whole genome shotgun (WGS) entry which is preliminary data.</text>
</comment>
<reference evidence="1 2" key="1">
    <citation type="submission" date="2021-01" db="EMBL/GenBank/DDBJ databases">
        <title>Whole genome shotgun sequence of Actinoplanes couchii NBRC 106145.</title>
        <authorList>
            <person name="Komaki H."/>
            <person name="Tamura T."/>
        </authorList>
    </citation>
    <scope>NUCLEOTIDE SEQUENCE [LARGE SCALE GENOMIC DNA]</scope>
    <source>
        <strain evidence="1 2">NBRC 106145</strain>
    </source>
</reference>
<keyword evidence="2" id="KW-1185">Reference proteome</keyword>
<dbReference type="Proteomes" id="UP000612282">
    <property type="component" value="Unassembled WGS sequence"/>
</dbReference>
<evidence type="ECO:0000313" key="2">
    <source>
        <dbReference type="Proteomes" id="UP000612282"/>
    </source>
</evidence>
<evidence type="ECO:0000313" key="1">
    <source>
        <dbReference type="EMBL" id="GID60003.1"/>
    </source>
</evidence>
<dbReference type="EMBL" id="BOMG01000103">
    <property type="protein sequence ID" value="GID60003.1"/>
    <property type="molecule type" value="Genomic_DNA"/>
</dbReference>
<sequence>MLADVLSEIGRQGGNDSGTGPEPVVSLELFFEGNNDLGSIGCNLIDHPGIPEFYAVLRALRAHPDVVDVRVGISEVMGDDEWPFSNHVYIVTSASATEVLRRTARLQPEPEMGSDWWNGTPPAIDIPVPSGHQLMTLWWD</sequence>
<dbReference type="RefSeq" id="WP_203806601.1">
    <property type="nucleotide sequence ID" value="NZ_BAAAQE010000046.1"/>
</dbReference>
<accession>A0ABQ3XNF4</accession>
<gene>
    <name evidence="1" type="ORF">Aco03nite_084070</name>
</gene>
<proteinExistence type="predicted"/>
<name>A0ABQ3XNF4_9ACTN</name>
<protein>
    <submittedName>
        <fullName evidence="1">Uncharacterized protein</fullName>
    </submittedName>
</protein>
<organism evidence="1 2">
    <name type="scientific">Actinoplanes couchii</name>
    <dbReference type="NCBI Taxonomy" id="403638"/>
    <lineage>
        <taxon>Bacteria</taxon>
        <taxon>Bacillati</taxon>
        <taxon>Actinomycetota</taxon>
        <taxon>Actinomycetes</taxon>
        <taxon>Micromonosporales</taxon>
        <taxon>Micromonosporaceae</taxon>
        <taxon>Actinoplanes</taxon>
    </lineage>
</organism>